<gene>
    <name evidence="1" type="ORF">CBM2587_B90067</name>
</gene>
<reference evidence="1 2" key="1">
    <citation type="submission" date="2018-01" db="EMBL/GenBank/DDBJ databases">
        <authorList>
            <person name="Clerissi C."/>
        </authorList>
    </citation>
    <scope>NUCLEOTIDE SEQUENCE [LARGE SCALE GENOMIC DNA]</scope>
    <source>
        <strain evidence="1">Cupriavidus sp. LMG 19464</strain>
    </source>
</reference>
<comment type="caution">
    <text evidence="1">The sequence shown here is derived from an EMBL/GenBank/DDBJ whole genome shotgun (WGS) entry which is preliminary data.</text>
</comment>
<sequence length="39" mass="4260">MRVTGGSHRFGIRVSPNEKSLGAASCRNIVYRNGPSEVR</sequence>
<organism evidence="1 2">
    <name type="scientific">Cupriavidus taiwanensis</name>
    <dbReference type="NCBI Taxonomy" id="164546"/>
    <lineage>
        <taxon>Bacteria</taxon>
        <taxon>Pseudomonadati</taxon>
        <taxon>Pseudomonadota</taxon>
        <taxon>Betaproteobacteria</taxon>
        <taxon>Burkholderiales</taxon>
        <taxon>Burkholderiaceae</taxon>
        <taxon>Cupriavidus</taxon>
    </lineage>
</organism>
<proteinExistence type="predicted"/>
<name>A0A975XGJ5_9BURK</name>
<accession>A0A975XGJ5</accession>
<evidence type="ECO:0000313" key="1">
    <source>
        <dbReference type="EMBL" id="SOY67617.1"/>
    </source>
</evidence>
<dbReference type="EMBL" id="OFSQ01000038">
    <property type="protein sequence ID" value="SOY67617.1"/>
    <property type="molecule type" value="Genomic_DNA"/>
</dbReference>
<dbReference type="Proteomes" id="UP000256780">
    <property type="component" value="Chromosome CBM2587_b"/>
</dbReference>
<dbReference type="AlphaFoldDB" id="A0A975XGJ5"/>
<protein>
    <submittedName>
        <fullName evidence="1">Uncharacterized protein</fullName>
    </submittedName>
</protein>
<evidence type="ECO:0000313" key="2">
    <source>
        <dbReference type="Proteomes" id="UP000256780"/>
    </source>
</evidence>